<evidence type="ECO:0000256" key="1">
    <source>
        <dbReference type="ARBA" id="ARBA00004123"/>
    </source>
</evidence>
<keyword evidence="3" id="KW-0677">Repeat</keyword>
<dbReference type="GO" id="GO:0008270">
    <property type="term" value="F:zinc ion binding"/>
    <property type="evidence" value="ECO:0007669"/>
    <property type="project" value="UniProtKB-KW"/>
</dbReference>
<proteinExistence type="predicted"/>
<dbReference type="OrthoDB" id="8117402at2759"/>
<keyword evidence="6" id="KW-0539">Nucleus</keyword>
<dbReference type="GO" id="GO:0005634">
    <property type="term" value="C:nucleus"/>
    <property type="evidence" value="ECO:0007669"/>
    <property type="project" value="UniProtKB-SubCell"/>
</dbReference>
<feature type="domain" description="C2H2-type" evidence="8">
    <location>
        <begin position="230"/>
        <end position="255"/>
    </location>
</feature>
<evidence type="ECO:0000256" key="4">
    <source>
        <dbReference type="ARBA" id="ARBA00022771"/>
    </source>
</evidence>
<evidence type="ECO:0000256" key="7">
    <source>
        <dbReference type="PROSITE-ProRule" id="PRU00042"/>
    </source>
</evidence>
<evidence type="ECO:0000256" key="5">
    <source>
        <dbReference type="ARBA" id="ARBA00022833"/>
    </source>
</evidence>
<feature type="domain" description="C2H2-type" evidence="8">
    <location>
        <begin position="198"/>
        <end position="229"/>
    </location>
</feature>
<dbReference type="PANTHER" id="PTHR24406">
    <property type="entry name" value="TRANSCRIPTIONAL REPRESSOR CTCFL-RELATED"/>
    <property type="match status" value="1"/>
</dbReference>
<keyword evidence="5" id="KW-0862">Zinc</keyword>
<dbReference type="PROSITE" id="PS50157">
    <property type="entry name" value="ZINC_FINGER_C2H2_2"/>
    <property type="match status" value="2"/>
</dbReference>
<evidence type="ECO:0000259" key="8">
    <source>
        <dbReference type="PROSITE" id="PS50157"/>
    </source>
</evidence>
<dbReference type="Proteomes" id="UP000053558">
    <property type="component" value="Unassembled WGS sequence"/>
</dbReference>
<dbReference type="RefSeq" id="XP_007765376.1">
    <property type="nucleotide sequence ID" value="XM_007767186.1"/>
</dbReference>
<dbReference type="PROSITE" id="PS00028">
    <property type="entry name" value="ZINC_FINGER_C2H2_1"/>
    <property type="match status" value="2"/>
</dbReference>
<organism evidence="9 10">
    <name type="scientific">Coniophora puteana (strain RWD-64-598)</name>
    <name type="common">Brown rot fungus</name>
    <dbReference type="NCBI Taxonomy" id="741705"/>
    <lineage>
        <taxon>Eukaryota</taxon>
        <taxon>Fungi</taxon>
        <taxon>Dikarya</taxon>
        <taxon>Basidiomycota</taxon>
        <taxon>Agaricomycotina</taxon>
        <taxon>Agaricomycetes</taxon>
        <taxon>Agaricomycetidae</taxon>
        <taxon>Boletales</taxon>
        <taxon>Coniophorineae</taxon>
        <taxon>Coniophoraceae</taxon>
        <taxon>Coniophora</taxon>
    </lineage>
</organism>
<keyword evidence="4 7" id="KW-0863">Zinc-finger</keyword>
<evidence type="ECO:0000256" key="2">
    <source>
        <dbReference type="ARBA" id="ARBA00022723"/>
    </source>
</evidence>
<comment type="caution">
    <text evidence="9">The sequence shown here is derived from an EMBL/GenBank/DDBJ whole genome shotgun (WGS) entry which is preliminary data.</text>
</comment>
<dbReference type="SMART" id="SM00355">
    <property type="entry name" value="ZnF_C2H2"/>
    <property type="match status" value="2"/>
</dbReference>
<dbReference type="InterPro" id="IPR013087">
    <property type="entry name" value="Znf_C2H2_type"/>
</dbReference>
<accession>A0A5M3MX60</accession>
<evidence type="ECO:0000256" key="3">
    <source>
        <dbReference type="ARBA" id="ARBA00022737"/>
    </source>
</evidence>
<evidence type="ECO:0000313" key="9">
    <source>
        <dbReference type="EMBL" id="EIW83678.1"/>
    </source>
</evidence>
<dbReference type="AlphaFoldDB" id="A0A5M3MX60"/>
<dbReference type="Gene3D" id="3.30.160.60">
    <property type="entry name" value="Classic Zinc Finger"/>
    <property type="match status" value="1"/>
</dbReference>
<dbReference type="EMBL" id="JH711575">
    <property type="protein sequence ID" value="EIW83678.1"/>
    <property type="molecule type" value="Genomic_DNA"/>
</dbReference>
<protein>
    <recommendedName>
        <fullName evidence="8">C2H2-type domain-containing protein</fullName>
    </recommendedName>
</protein>
<evidence type="ECO:0000256" key="6">
    <source>
        <dbReference type="ARBA" id="ARBA00023242"/>
    </source>
</evidence>
<dbReference type="KEGG" id="cput:CONPUDRAFT_70647"/>
<comment type="subcellular location">
    <subcellularLocation>
        <location evidence="1">Nucleus</location>
    </subcellularLocation>
</comment>
<evidence type="ECO:0000313" key="10">
    <source>
        <dbReference type="Proteomes" id="UP000053558"/>
    </source>
</evidence>
<gene>
    <name evidence="9" type="ORF">CONPUDRAFT_70647</name>
</gene>
<dbReference type="GeneID" id="19208840"/>
<dbReference type="InterPro" id="IPR050888">
    <property type="entry name" value="ZnF_C2H2-type_TF"/>
</dbReference>
<keyword evidence="2" id="KW-0479">Metal-binding</keyword>
<name>A0A5M3MX60_CONPW</name>
<sequence>MASSEMSLTLSISQLLQFHVFAGPASVQPSLQLKPSPQPFFATLSPDLSSIAIKIQTQCVSGHRVLSIFAIPRPDQPNFVNSSSLAPSSASNPPVQYMTPRNIAPLSDFPLAEASPSTWIFNLSATHIMTRLAADFDFFAQEALMTSYDSFFSTLPPLEVPSSDYLSLLGHKSQAYTPISSASAEVDTTVPRKRPRRFACPDPSCKRKFASKDTLELHMTMRQHTRKVRYQCEMGCSETFSRQHDRLRHEVARHARVPDWMCHRCKHVFSSQSNQNKHKCPDFIAADSLCS</sequence>
<reference evidence="10" key="1">
    <citation type="journal article" date="2012" name="Science">
        <title>The Paleozoic origin of enzymatic lignin decomposition reconstructed from 31 fungal genomes.</title>
        <authorList>
            <person name="Floudas D."/>
            <person name="Binder M."/>
            <person name="Riley R."/>
            <person name="Barry K."/>
            <person name="Blanchette R.A."/>
            <person name="Henrissat B."/>
            <person name="Martinez A.T."/>
            <person name="Otillar R."/>
            <person name="Spatafora J.W."/>
            <person name="Yadav J.S."/>
            <person name="Aerts A."/>
            <person name="Benoit I."/>
            <person name="Boyd A."/>
            <person name="Carlson A."/>
            <person name="Copeland A."/>
            <person name="Coutinho P.M."/>
            <person name="de Vries R.P."/>
            <person name="Ferreira P."/>
            <person name="Findley K."/>
            <person name="Foster B."/>
            <person name="Gaskell J."/>
            <person name="Glotzer D."/>
            <person name="Gorecki P."/>
            <person name="Heitman J."/>
            <person name="Hesse C."/>
            <person name="Hori C."/>
            <person name="Igarashi K."/>
            <person name="Jurgens J.A."/>
            <person name="Kallen N."/>
            <person name="Kersten P."/>
            <person name="Kohler A."/>
            <person name="Kuees U."/>
            <person name="Kumar T.K.A."/>
            <person name="Kuo A."/>
            <person name="LaButti K."/>
            <person name="Larrondo L.F."/>
            <person name="Lindquist E."/>
            <person name="Ling A."/>
            <person name="Lombard V."/>
            <person name="Lucas S."/>
            <person name="Lundell T."/>
            <person name="Martin R."/>
            <person name="McLaughlin D.J."/>
            <person name="Morgenstern I."/>
            <person name="Morin E."/>
            <person name="Murat C."/>
            <person name="Nagy L.G."/>
            <person name="Nolan M."/>
            <person name="Ohm R.A."/>
            <person name="Patyshakuliyeva A."/>
            <person name="Rokas A."/>
            <person name="Ruiz-Duenas F.J."/>
            <person name="Sabat G."/>
            <person name="Salamov A."/>
            <person name="Samejima M."/>
            <person name="Schmutz J."/>
            <person name="Slot J.C."/>
            <person name="St John F."/>
            <person name="Stenlid J."/>
            <person name="Sun H."/>
            <person name="Sun S."/>
            <person name="Syed K."/>
            <person name="Tsang A."/>
            <person name="Wiebenga A."/>
            <person name="Young D."/>
            <person name="Pisabarro A."/>
            <person name="Eastwood D.C."/>
            <person name="Martin F."/>
            <person name="Cullen D."/>
            <person name="Grigoriev I.V."/>
            <person name="Hibbett D.S."/>
        </authorList>
    </citation>
    <scope>NUCLEOTIDE SEQUENCE [LARGE SCALE GENOMIC DNA]</scope>
    <source>
        <strain evidence="10">RWD-64-598 SS2</strain>
    </source>
</reference>
<keyword evidence="10" id="KW-1185">Reference proteome</keyword>